<keyword evidence="2" id="KW-0812">Transmembrane</keyword>
<protein>
    <submittedName>
        <fullName evidence="3">Uncharacterized protein</fullName>
    </submittedName>
</protein>
<keyword evidence="2" id="KW-1133">Transmembrane helix</keyword>
<feature type="transmembrane region" description="Helical" evidence="2">
    <location>
        <begin position="45"/>
        <end position="67"/>
    </location>
</feature>
<reference evidence="3" key="1">
    <citation type="submission" date="2023-07" db="EMBL/GenBank/DDBJ databases">
        <title>Sorghum-associated microbial communities from plants grown in Nebraska, USA.</title>
        <authorList>
            <person name="Schachtman D."/>
        </authorList>
    </citation>
    <scope>NUCLEOTIDE SEQUENCE</scope>
    <source>
        <strain evidence="3">BE261</strain>
    </source>
</reference>
<evidence type="ECO:0000313" key="3">
    <source>
        <dbReference type="EMBL" id="MDR7166145.1"/>
    </source>
</evidence>
<comment type="caution">
    <text evidence="3">The sequence shown here is derived from an EMBL/GenBank/DDBJ whole genome shotgun (WGS) entry which is preliminary data.</text>
</comment>
<feature type="region of interest" description="Disordered" evidence="1">
    <location>
        <begin position="96"/>
        <end position="121"/>
    </location>
</feature>
<dbReference type="Proteomes" id="UP001262032">
    <property type="component" value="Unassembled WGS sequence"/>
</dbReference>
<accession>A0AAW8NHC7</accession>
<keyword evidence="2" id="KW-0472">Membrane</keyword>
<dbReference type="GeneID" id="97424591"/>
<organism evidence="3 4">
    <name type="scientific">Pseudarthrobacter oxydans</name>
    <name type="common">Arthrobacter oxydans</name>
    <dbReference type="NCBI Taxonomy" id="1671"/>
    <lineage>
        <taxon>Bacteria</taxon>
        <taxon>Bacillati</taxon>
        <taxon>Actinomycetota</taxon>
        <taxon>Actinomycetes</taxon>
        <taxon>Micrococcales</taxon>
        <taxon>Micrococcaceae</taxon>
        <taxon>Pseudarthrobacter</taxon>
    </lineage>
</organism>
<gene>
    <name evidence="3" type="ORF">J2X12_004199</name>
</gene>
<dbReference type="RefSeq" id="WP_310114707.1">
    <property type="nucleotide sequence ID" value="NZ_JAVDTN010000028.1"/>
</dbReference>
<dbReference type="AlphaFoldDB" id="A0AAW8NHC7"/>
<evidence type="ECO:0000256" key="2">
    <source>
        <dbReference type="SAM" id="Phobius"/>
    </source>
</evidence>
<dbReference type="EMBL" id="JAVDWN010000029">
    <property type="protein sequence ID" value="MDR7166145.1"/>
    <property type="molecule type" value="Genomic_DNA"/>
</dbReference>
<feature type="transmembrane region" description="Helical" evidence="2">
    <location>
        <begin position="73"/>
        <end position="92"/>
    </location>
</feature>
<feature type="transmembrane region" description="Helical" evidence="2">
    <location>
        <begin position="15"/>
        <end position="33"/>
    </location>
</feature>
<sequence>MNFDFMLSEAWLEGALGGGCLALGRLILTFISLDHSQPNLKYGRFILAHFVAGILFALLGAAVSWGFEGKAGNFMQGISAMAVLALLAGNMLPDHRQPAMTAGTPHASATPPQGQNAGATS</sequence>
<evidence type="ECO:0000313" key="4">
    <source>
        <dbReference type="Proteomes" id="UP001262032"/>
    </source>
</evidence>
<feature type="compositionally biased region" description="Polar residues" evidence="1">
    <location>
        <begin position="110"/>
        <end position="121"/>
    </location>
</feature>
<proteinExistence type="predicted"/>
<evidence type="ECO:0000256" key="1">
    <source>
        <dbReference type="SAM" id="MobiDB-lite"/>
    </source>
</evidence>
<name>A0AAW8NHC7_PSEOX</name>